<accession>A0A0M4DDU1</accession>
<dbReference type="OMA" id="TGPQTAM"/>
<dbReference type="RefSeq" id="WP_005318339.1">
    <property type="nucleotide sequence ID" value="NZ_CP011340.1"/>
</dbReference>
<dbReference type="KEGG" id="spri:SPRI_5215"/>
<feature type="transmembrane region" description="Helical" evidence="1">
    <location>
        <begin position="34"/>
        <end position="56"/>
    </location>
</feature>
<dbReference type="EMBL" id="CP011340">
    <property type="protein sequence ID" value="ALC23521.1"/>
    <property type="molecule type" value="Genomic_DNA"/>
</dbReference>
<evidence type="ECO:0000256" key="1">
    <source>
        <dbReference type="SAM" id="Phobius"/>
    </source>
</evidence>
<proteinExistence type="predicted"/>
<dbReference type="GeneID" id="97233731"/>
<keyword evidence="1" id="KW-0812">Transmembrane</keyword>
<feature type="transmembrane region" description="Helical" evidence="1">
    <location>
        <begin position="142"/>
        <end position="161"/>
    </location>
</feature>
<keyword evidence="1" id="KW-0472">Membrane</keyword>
<name>A0A0M4DDU1_STRPR</name>
<feature type="transmembrane region" description="Helical" evidence="1">
    <location>
        <begin position="6"/>
        <end position="27"/>
    </location>
</feature>
<dbReference type="STRING" id="38300.SPRI_5215"/>
<organism evidence="2">
    <name type="scientific">Streptomyces pristinaespiralis</name>
    <dbReference type="NCBI Taxonomy" id="38300"/>
    <lineage>
        <taxon>Bacteria</taxon>
        <taxon>Bacillati</taxon>
        <taxon>Actinomycetota</taxon>
        <taxon>Actinomycetes</taxon>
        <taxon>Kitasatosporales</taxon>
        <taxon>Streptomycetaceae</taxon>
        <taxon>Streptomyces</taxon>
    </lineage>
</organism>
<evidence type="ECO:0000313" key="3">
    <source>
        <dbReference type="Proteomes" id="UP000060513"/>
    </source>
</evidence>
<evidence type="ECO:0000313" key="2">
    <source>
        <dbReference type="EMBL" id="ALC23521.1"/>
    </source>
</evidence>
<sequence length="276" mass="30157">MNRLLGALRGVAYAVLPAELLLAVCLVGGVRIPVVVLAVAEVAVVLLLAAEVFAFLRLHRRGLTGREALAELVPLPVLRLVGHELRLMFSLVLWIARRRDGVGPGDRAFGHARDQAALMYGFTFVCAVETAVMAVLLRNWPAVHAVLLVVDVYTVLFMLGLQAASVTRPHVLSADTLRLRQAGHVDLRIPLERIASVRYELRFTHEKQDEVLDLKIAGQTSVTLELSEPVTYTGLLGRERPVRTVRAHADDARAFAKALREAVGGERPEEAPVTPA</sequence>
<dbReference type="PATRIC" id="fig|38300.4.peg.5469"/>
<protein>
    <submittedName>
        <fullName evidence="2">Integral membrane protein</fullName>
    </submittedName>
</protein>
<dbReference type="AlphaFoldDB" id="A0A0M4DDU1"/>
<feature type="transmembrane region" description="Helical" evidence="1">
    <location>
        <begin position="117"/>
        <end position="136"/>
    </location>
</feature>
<dbReference type="Proteomes" id="UP000060513">
    <property type="component" value="Chromosome"/>
</dbReference>
<gene>
    <name evidence="2" type="ORF">SPRI_5215</name>
</gene>
<keyword evidence="1" id="KW-1133">Transmembrane helix</keyword>
<reference evidence="2 3" key="1">
    <citation type="submission" date="2015-08" db="EMBL/GenBank/DDBJ databases">
        <title>Genome sequence of the pristinamycin over-producing bacterium Streptomyces pristinaespiralis HCCB10218.</title>
        <authorList>
            <person name="Tian J."/>
            <person name="Yang J."/>
            <person name="Li L."/>
            <person name="Ruan L."/>
            <person name="Wei W."/>
            <person name="Zheng G."/>
            <person name="Wei Z."/>
            <person name="Yang S."/>
            <person name="Ge M."/>
            <person name="Jiang W."/>
            <person name="Lu Y."/>
        </authorList>
    </citation>
    <scope>NUCLEOTIDE SEQUENCE [LARGE SCALE GENOMIC DNA]</scope>
    <source>
        <strain evidence="2 3">HCCB 10218</strain>
    </source>
</reference>